<dbReference type="HOGENOM" id="CLU_730554_0_0_1"/>
<evidence type="ECO:0000313" key="3">
    <source>
        <dbReference type="Proteomes" id="UP000009168"/>
    </source>
</evidence>
<dbReference type="InParanoid" id="Q23RV1"/>
<name>Q23RV1_TETTS</name>
<evidence type="ECO:0000256" key="1">
    <source>
        <dbReference type="SAM" id="MobiDB-lite"/>
    </source>
</evidence>
<organism evidence="2 3">
    <name type="scientific">Tetrahymena thermophila (strain SB210)</name>
    <dbReference type="NCBI Taxonomy" id="312017"/>
    <lineage>
        <taxon>Eukaryota</taxon>
        <taxon>Sar</taxon>
        <taxon>Alveolata</taxon>
        <taxon>Ciliophora</taxon>
        <taxon>Intramacronucleata</taxon>
        <taxon>Oligohymenophorea</taxon>
        <taxon>Hymenostomatida</taxon>
        <taxon>Tetrahymenina</taxon>
        <taxon>Tetrahymenidae</taxon>
        <taxon>Tetrahymena</taxon>
    </lineage>
</organism>
<dbReference type="Proteomes" id="UP000009168">
    <property type="component" value="Unassembled WGS sequence"/>
</dbReference>
<gene>
    <name evidence="2" type="ORF">TTHERM_00628470</name>
</gene>
<feature type="region of interest" description="Disordered" evidence="1">
    <location>
        <begin position="1"/>
        <end position="26"/>
    </location>
</feature>
<feature type="compositionally biased region" description="Polar residues" evidence="1">
    <location>
        <begin position="7"/>
        <end position="16"/>
    </location>
</feature>
<dbReference type="EMBL" id="GG662641">
    <property type="protein sequence ID" value="EAR99288.1"/>
    <property type="molecule type" value="Genomic_DNA"/>
</dbReference>
<dbReference type="GeneID" id="7846218"/>
<protein>
    <submittedName>
        <fullName evidence="2">Zinc finger, C2H2 type family protein</fullName>
    </submittedName>
</protein>
<evidence type="ECO:0000313" key="2">
    <source>
        <dbReference type="EMBL" id="EAR99288.1"/>
    </source>
</evidence>
<dbReference type="KEGG" id="tet:TTHERM_00628470"/>
<dbReference type="AlphaFoldDB" id="Q23RV1"/>
<dbReference type="RefSeq" id="XP_001019533.1">
    <property type="nucleotide sequence ID" value="XM_001019533.3"/>
</dbReference>
<sequence>MGDNRMMETSMNSSQGPRKIHPRRKPTEAEKLFKCQCGKSYLSNESLYTHRKTKHPDEIAKPYQVPQTGDVNINNLERDDNVKRVIVNNDTFNMLTKSAFLNFFKEMKEFADSEKEILKLFHSEKKGYTLLNMQFLEQGNQKYLNYLIKALRLNENIPDIRDIRLLNGKENQWFNINIITSSLAGRTSNFAGLGKQDSFDLGMNPSLGIGNFIGGTGMTESYNGVQNIDLGLDTSIKDPNFLNMSEWGQQDQRQNNLTMISSDNNPNKMQQVKLEDIPEYYRDFYTIAKEIIKPMTEKFAMEMCYLFDKLIEMSSQQLNAKMQEYKEKNQVILLQLIQSEQNLFPKFNGLSKVNRESLIEKFLFNLAHLFQTSEPAPNQ</sequence>
<proteinExistence type="predicted"/>
<reference evidence="3" key="1">
    <citation type="journal article" date="2006" name="PLoS Biol.">
        <title>Macronuclear genome sequence of the ciliate Tetrahymena thermophila, a model eukaryote.</title>
        <authorList>
            <person name="Eisen J.A."/>
            <person name="Coyne R.S."/>
            <person name="Wu M."/>
            <person name="Wu D."/>
            <person name="Thiagarajan M."/>
            <person name="Wortman J.R."/>
            <person name="Badger J.H."/>
            <person name="Ren Q."/>
            <person name="Amedeo P."/>
            <person name="Jones K.M."/>
            <person name="Tallon L.J."/>
            <person name="Delcher A.L."/>
            <person name="Salzberg S.L."/>
            <person name="Silva J.C."/>
            <person name="Haas B.J."/>
            <person name="Majoros W.H."/>
            <person name="Farzad M."/>
            <person name="Carlton J.M."/>
            <person name="Smith R.K. Jr."/>
            <person name="Garg J."/>
            <person name="Pearlman R.E."/>
            <person name="Karrer K.M."/>
            <person name="Sun L."/>
            <person name="Manning G."/>
            <person name="Elde N.C."/>
            <person name="Turkewitz A.P."/>
            <person name="Asai D.J."/>
            <person name="Wilkes D.E."/>
            <person name="Wang Y."/>
            <person name="Cai H."/>
            <person name="Collins K."/>
            <person name="Stewart B.A."/>
            <person name="Lee S.R."/>
            <person name="Wilamowska K."/>
            <person name="Weinberg Z."/>
            <person name="Ruzzo W.L."/>
            <person name="Wloga D."/>
            <person name="Gaertig J."/>
            <person name="Frankel J."/>
            <person name="Tsao C.-C."/>
            <person name="Gorovsky M.A."/>
            <person name="Keeling P.J."/>
            <person name="Waller R.F."/>
            <person name="Patron N.J."/>
            <person name="Cherry J.M."/>
            <person name="Stover N.A."/>
            <person name="Krieger C.J."/>
            <person name="del Toro C."/>
            <person name="Ryder H.F."/>
            <person name="Williamson S.C."/>
            <person name="Barbeau R.A."/>
            <person name="Hamilton E.P."/>
            <person name="Orias E."/>
        </authorList>
    </citation>
    <scope>NUCLEOTIDE SEQUENCE [LARGE SCALE GENOMIC DNA]</scope>
    <source>
        <strain evidence="3">SB210</strain>
    </source>
</reference>
<keyword evidence="3" id="KW-1185">Reference proteome</keyword>
<accession>Q23RV1</accession>